<organism evidence="1 2">
    <name type="scientific">Leptospira tipperaryensis</name>
    <dbReference type="NCBI Taxonomy" id="2564040"/>
    <lineage>
        <taxon>Bacteria</taxon>
        <taxon>Pseudomonadati</taxon>
        <taxon>Spirochaetota</taxon>
        <taxon>Spirochaetia</taxon>
        <taxon>Leptospirales</taxon>
        <taxon>Leptospiraceae</taxon>
        <taxon>Leptospira</taxon>
    </lineage>
</organism>
<name>A0A1D7UZU4_9LEPT</name>
<reference evidence="1 2" key="1">
    <citation type="submission" date="2016-04" db="EMBL/GenBank/DDBJ databases">
        <title>Complete genome seqeunce of Leptospira alstonii serovar Room22.</title>
        <authorList>
            <person name="Nally J.E."/>
            <person name="Bayles D.O."/>
            <person name="Hurley D."/>
            <person name="Fanning S."/>
            <person name="McMahon B.J."/>
            <person name="Arent Z."/>
        </authorList>
    </citation>
    <scope>NUCLEOTIDE SEQUENCE [LARGE SCALE GENOMIC DNA]</scope>
    <source>
        <strain evidence="1 2">GWTS #1</strain>
    </source>
</reference>
<dbReference type="KEGG" id="laj:A0128_15395"/>
<proteinExistence type="predicted"/>
<accession>A0A1D7UZU4</accession>
<dbReference type="Proteomes" id="UP000094197">
    <property type="component" value="Chromosome 1"/>
</dbReference>
<protein>
    <submittedName>
        <fullName evidence="1">Uncharacterized protein</fullName>
    </submittedName>
</protein>
<dbReference type="AlphaFoldDB" id="A0A1D7UZU4"/>
<evidence type="ECO:0000313" key="2">
    <source>
        <dbReference type="Proteomes" id="UP000094197"/>
    </source>
</evidence>
<evidence type="ECO:0000313" key="1">
    <source>
        <dbReference type="EMBL" id="AOP35103.1"/>
    </source>
</evidence>
<sequence>METIRFFFFIENQILCFLWKNLVFSKERFFRGLTFGRAPFVEKVQTDFKNGPIFFSNFHF</sequence>
<keyword evidence="2" id="KW-1185">Reference proteome</keyword>
<gene>
    <name evidence="1" type="ORF">A0128_15395</name>
</gene>
<dbReference type="EMBL" id="CP015217">
    <property type="protein sequence ID" value="AOP35103.1"/>
    <property type="molecule type" value="Genomic_DNA"/>
</dbReference>